<evidence type="ECO:0000313" key="10">
    <source>
        <dbReference type="Proteomes" id="UP000472265"/>
    </source>
</evidence>
<dbReference type="InterPro" id="IPR012674">
    <property type="entry name" value="Calycin"/>
</dbReference>
<evidence type="ECO:0000256" key="2">
    <source>
        <dbReference type="ARBA" id="ARBA00008390"/>
    </source>
</evidence>
<dbReference type="Pfam" id="PF14651">
    <property type="entry name" value="Lipocalin_7"/>
    <property type="match status" value="1"/>
</dbReference>
<evidence type="ECO:0000256" key="1">
    <source>
        <dbReference type="ARBA" id="ARBA00004496"/>
    </source>
</evidence>
<sequence length="218" mass="24614">MRSHIYYFPPLSQSYRTLVWSLCTVVISVCVYLQWWICSEVGWSRLNWRHLGLIIAALEPEGIKTCGYQLLTLPLRPVTMSFSGKYQLESQENFEAFMKAIGLPDELIQKGKDIKSVSEIEENGDDFKVTVTTGPKVLVNTFTIGKEADLETITGEKMKAVVKRDGNKLKVSLKGIESVTEMVDANTICNVSNTNCCIISLLNCYMTLNKLLKHVFVF</sequence>
<feature type="domain" description="Cytosolic fatty-acid binding proteins" evidence="8">
    <location>
        <begin position="84"/>
        <end position="101"/>
    </location>
</feature>
<evidence type="ECO:0000256" key="3">
    <source>
        <dbReference type="ARBA" id="ARBA00022448"/>
    </source>
</evidence>
<proteinExistence type="inferred from homology"/>
<dbReference type="GeneTree" id="ENSGT00940000155135"/>
<feature type="transmembrane region" description="Helical" evidence="7">
    <location>
        <begin position="18"/>
        <end position="37"/>
    </location>
</feature>
<name>A0A671UV13_SPAAU</name>
<dbReference type="InterPro" id="IPR031259">
    <property type="entry name" value="ILBP"/>
</dbReference>
<dbReference type="PROSITE" id="PS00214">
    <property type="entry name" value="FABP"/>
    <property type="match status" value="1"/>
</dbReference>
<organism evidence="9 10">
    <name type="scientific">Sparus aurata</name>
    <name type="common">Gilthead sea bream</name>
    <dbReference type="NCBI Taxonomy" id="8175"/>
    <lineage>
        <taxon>Eukaryota</taxon>
        <taxon>Metazoa</taxon>
        <taxon>Chordata</taxon>
        <taxon>Craniata</taxon>
        <taxon>Vertebrata</taxon>
        <taxon>Euteleostomi</taxon>
        <taxon>Actinopterygii</taxon>
        <taxon>Neopterygii</taxon>
        <taxon>Teleostei</taxon>
        <taxon>Neoteleostei</taxon>
        <taxon>Acanthomorphata</taxon>
        <taxon>Eupercaria</taxon>
        <taxon>Spariformes</taxon>
        <taxon>Sparidae</taxon>
        <taxon>Sparus</taxon>
    </lineage>
</organism>
<dbReference type="PRINTS" id="PR00178">
    <property type="entry name" value="FATTYACIDBP"/>
</dbReference>
<reference evidence="9" key="3">
    <citation type="submission" date="2025-09" db="UniProtKB">
        <authorList>
            <consortium name="Ensembl"/>
        </authorList>
    </citation>
    <scope>IDENTIFICATION</scope>
</reference>
<evidence type="ECO:0000256" key="6">
    <source>
        <dbReference type="RuleBase" id="RU369022"/>
    </source>
</evidence>
<dbReference type="InterPro" id="IPR000463">
    <property type="entry name" value="Fatty_acid-bd"/>
</dbReference>
<accession>A0A671UV13</accession>
<dbReference type="Proteomes" id="UP000472265">
    <property type="component" value="Chromosome 5"/>
</dbReference>
<dbReference type="SUPFAM" id="SSF50814">
    <property type="entry name" value="Lipocalins"/>
    <property type="match status" value="1"/>
</dbReference>
<protein>
    <recommendedName>
        <fullName evidence="6">Fatty acid-binding protein, liver</fullName>
        <shortName evidence="6">L-FABP</shortName>
    </recommendedName>
    <alternativeName>
        <fullName evidence="6">Liver-type fatty acid-binding protein</fullName>
    </alternativeName>
</protein>
<comment type="similarity">
    <text evidence="2 6">Belongs to the calycin superfamily. Fatty-acid binding protein (FABP) family.</text>
</comment>
<comment type="domain">
    <text evidence="6">Forms a beta-barrel structure that accommodates hydrophobic ligands in its interior.</text>
</comment>
<comment type="subcellular location">
    <subcellularLocation>
        <location evidence="1 6">Cytoplasm</location>
    </subcellularLocation>
</comment>
<dbReference type="Ensembl" id="ENSSAUT00010019325.1">
    <property type="protein sequence ID" value="ENSSAUP00010018292.1"/>
    <property type="gene ID" value="ENSSAUG00010008265.1"/>
</dbReference>
<dbReference type="AlphaFoldDB" id="A0A671UV13"/>
<evidence type="ECO:0000256" key="7">
    <source>
        <dbReference type="SAM" id="Phobius"/>
    </source>
</evidence>
<reference evidence="9" key="2">
    <citation type="submission" date="2025-08" db="UniProtKB">
        <authorList>
            <consortium name="Ensembl"/>
        </authorList>
    </citation>
    <scope>IDENTIFICATION</scope>
</reference>
<dbReference type="FunFam" id="2.40.128.20:FF:000006">
    <property type="entry name" value="Fatty acid-binding protein, liver"/>
    <property type="match status" value="1"/>
</dbReference>
<dbReference type="Gene3D" id="2.40.128.20">
    <property type="match status" value="1"/>
</dbReference>
<evidence type="ECO:0000256" key="5">
    <source>
        <dbReference type="ARBA" id="ARBA00023121"/>
    </source>
</evidence>
<keyword evidence="4 6" id="KW-0963">Cytoplasm</keyword>
<gene>
    <name evidence="9" type="primary">FABP1</name>
    <name evidence="9" type="synonym">fabp1</name>
</gene>
<comment type="function">
    <text evidence="6">Binds free fatty acids and their coenzyme A derivatives, bilirubin, and some other small molecules in the cytoplasm. Involved in intracellular lipid transport.</text>
</comment>
<keyword evidence="7" id="KW-0812">Transmembrane</keyword>
<evidence type="ECO:0000313" key="9">
    <source>
        <dbReference type="Ensembl" id="ENSSAUP00010018292.1"/>
    </source>
</evidence>
<keyword evidence="3 6" id="KW-0813">Transport</keyword>
<dbReference type="GO" id="GO:0005504">
    <property type="term" value="F:fatty acid binding"/>
    <property type="evidence" value="ECO:0007669"/>
    <property type="project" value="UniProtKB-UniRule"/>
</dbReference>
<keyword evidence="5 6" id="KW-0446">Lipid-binding</keyword>
<dbReference type="GO" id="GO:0005737">
    <property type="term" value="C:cytoplasm"/>
    <property type="evidence" value="ECO:0007669"/>
    <property type="project" value="UniProtKB-SubCell"/>
</dbReference>
<dbReference type="GO" id="GO:0015908">
    <property type="term" value="P:fatty acid transport"/>
    <property type="evidence" value="ECO:0007669"/>
    <property type="project" value="UniProtKB-UniRule"/>
</dbReference>
<evidence type="ECO:0000259" key="8">
    <source>
        <dbReference type="PROSITE" id="PS00214"/>
    </source>
</evidence>
<dbReference type="PANTHER" id="PTHR11955">
    <property type="entry name" value="FATTY ACID BINDING PROTEIN"/>
    <property type="match status" value="1"/>
</dbReference>
<keyword evidence="7" id="KW-0472">Membrane</keyword>
<evidence type="ECO:0000256" key="4">
    <source>
        <dbReference type="ARBA" id="ARBA00022490"/>
    </source>
</evidence>
<dbReference type="FunCoup" id="A0A671UV13">
    <property type="interactions" value="37"/>
</dbReference>
<reference evidence="9" key="1">
    <citation type="submission" date="2021-04" db="EMBL/GenBank/DDBJ databases">
        <authorList>
            <consortium name="Wellcome Sanger Institute Data Sharing"/>
        </authorList>
    </citation>
    <scope>NUCLEOTIDE SEQUENCE [LARGE SCALE GENOMIC DNA]</scope>
</reference>
<dbReference type="CDD" id="cd19444">
    <property type="entry name" value="FABP1"/>
    <property type="match status" value="1"/>
</dbReference>
<keyword evidence="10" id="KW-1185">Reference proteome</keyword>
<keyword evidence="7" id="KW-1133">Transmembrane helix</keyword>
<dbReference type="InParanoid" id="A0A671UV13"/>